<name>A0A0R2IAZ3_9LACO</name>
<dbReference type="SUPFAM" id="SSF47413">
    <property type="entry name" value="lambda repressor-like DNA-binding domains"/>
    <property type="match status" value="1"/>
</dbReference>
<evidence type="ECO:0000256" key="4">
    <source>
        <dbReference type="ARBA" id="ARBA00023163"/>
    </source>
</evidence>
<evidence type="ECO:0000256" key="1">
    <source>
        <dbReference type="ARBA" id="ARBA00022491"/>
    </source>
</evidence>
<feature type="domain" description="HTH lacI-type" evidence="5">
    <location>
        <begin position="2"/>
        <end position="56"/>
    </location>
</feature>
<dbReference type="InterPro" id="IPR000843">
    <property type="entry name" value="HTH_LacI"/>
</dbReference>
<dbReference type="RefSeq" id="WP_057742276.1">
    <property type="nucleotide sequence ID" value="NZ_JQBW01000010.1"/>
</dbReference>
<dbReference type="AlphaFoldDB" id="A0A0R2IAZ3"/>
<organism evidence="6 7">
    <name type="scientific">Limosilactobacillus secaliphilus</name>
    <dbReference type="NCBI Taxonomy" id="396268"/>
    <lineage>
        <taxon>Bacteria</taxon>
        <taxon>Bacillati</taxon>
        <taxon>Bacillota</taxon>
        <taxon>Bacilli</taxon>
        <taxon>Lactobacillales</taxon>
        <taxon>Lactobacillaceae</taxon>
        <taxon>Limosilactobacillus</taxon>
    </lineage>
</organism>
<gene>
    <name evidence="6" type="ORF">IV45_GL001073</name>
</gene>
<dbReference type="Pfam" id="PF00356">
    <property type="entry name" value="LacI"/>
    <property type="match status" value="1"/>
</dbReference>
<accession>A0A0R2IAZ3</accession>
<dbReference type="PANTHER" id="PTHR30146">
    <property type="entry name" value="LACI-RELATED TRANSCRIPTIONAL REPRESSOR"/>
    <property type="match status" value="1"/>
</dbReference>
<keyword evidence="7" id="KW-1185">Reference proteome</keyword>
<dbReference type="OrthoDB" id="9775106at2"/>
<keyword evidence="1" id="KW-0678">Repressor</keyword>
<proteinExistence type="predicted"/>
<evidence type="ECO:0000313" key="6">
    <source>
        <dbReference type="EMBL" id="KRN58621.1"/>
    </source>
</evidence>
<dbReference type="GO" id="GO:0003700">
    <property type="term" value="F:DNA-binding transcription factor activity"/>
    <property type="evidence" value="ECO:0007669"/>
    <property type="project" value="TreeGrafter"/>
</dbReference>
<dbReference type="Proteomes" id="UP000050934">
    <property type="component" value="Unassembled WGS sequence"/>
</dbReference>
<dbReference type="SUPFAM" id="SSF53822">
    <property type="entry name" value="Periplasmic binding protein-like I"/>
    <property type="match status" value="1"/>
</dbReference>
<dbReference type="PROSITE" id="PS50932">
    <property type="entry name" value="HTH_LACI_2"/>
    <property type="match status" value="1"/>
</dbReference>
<evidence type="ECO:0000256" key="3">
    <source>
        <dbReference type="ARBA" id="ARBA00023125"/>
    </source>
</evidence>
<dbReference type="InterPro" id="IPR028082">
    <property type="entry name" value="Peripla_BP_I"/>
</dbReference>
<dbReference type="CDD" id="cd06267">
    <property type="entry name" value="PBP1_LacI_sugar_binding-like"/>
    <property type="match status" value="1"/>
</dbReference>
<dbReference type="InterPro" id="IPR010982">
    <property type="entry name" value="Lambda_DNA-bd_dom_sf"/>
</dbReference>
<keyword evidence="4" id="KW-0804">Transcription</keyword>
<dbReference type="Gene3D" id="1.10.260.40">
    <property type="entry name" value="lambda repressor-like DNA-binding domains"/>
    <property type="match status" value="1"/>
</dbReference>
<dbReference type="GO" id="GO:0000976">
    <property type="term" value="F:transcription cis-regulatory region binding"/>
    <property type="evidence" value="ECO:0007669"/>
    <property type="project" value="TreeGrafter"/>
</dbReference>
<comment type="caution">
    <text evidence="6">The sequence shown here is derived from an EMBL/GenBank/DDBJ whole genome shotgun (WGS) entry which is preliminary data.</text>
</comment>
<dbReference type="CDD" id="cd01392">
    <property type="entry name" value="HTH_LacI"/>
    <property type="match status" value="1"/>
</dbReference>
<evidence type="ECO:0000256" key="2">
    <source>
        <dbReference type="ARBA" id="ARBA00023015"/>
    </source>
</evidence>
<dbReference type="SMART" id="SM00354">
    <property type="entry name" value="HTH_LACI"/>
    <property type="match status" value="1"/>
</dbReference>
<dbReference type="Gene3D" id="3.40.50.2300">
    <property type="match status" value="2"/>
</dbReference>
<sequence length="335" mass="36915">MITINDVARQAGVSRSTASRAFVDNSSIKPETKAKVLKAASDLGYSPNINARGLVQHKHFMIGVFFTRLHETDTSTYFSNIITTLNSQLPNDYVLSVQGINQVKNFDQTIRNRIDGAIVFSQTKEDDAFIQKLIDAHIKTVVTLRKADQPEVDNVYPDDAVGITEMVKYLHDAGHRKLGFINGPTGYASPHVRYEALVKAAQEYGMEIVKSAGKWGHFSLASGEKLMDEILAMPRKQWPGVILCGSDDIAIGAIKACHQHDVHVPKDISIVGFDDIPYARVMTPSLTTIENPLAMMAKRGISLLFDRINDAAPSGKQILTITPQLVTRSSVLIKK</sequence>
<protein>
    <submittedName>
        <fullName evidence="6">Laci family transcriptional regulator</fullName>
    </submittedName>
</protein>
<keyword evidence="3" id="KW-0238">DNA-binding</keyword>
<evidence type="ECO:0000313" key="7">
    <source>
        <dbReference type="Proteomes" id="UP000050934"/>
    </source>
</evidence>
<dbReference type="InterPro" id="IPR046335">
    <property type="entry name" value="LacI/GalR-like_sensor"/>
</dbReference>
<keyword evidence="2" id="KW-0805">Transcription regulation</keyword>
<dbReference type="PANTHER" id="PTHR30146:SF148">
    <property type="entry name" value="HTH-TYPE TRANSCRIPTIONAL REPRESSOR PURR-RELATED"/>
    <property type="match status" value="1"/>
</dbReference>
<dbReference type="Pfam" id="PF13377">
    <property type="entry name" value="Peripla_BP_3"/>
    <property type="match status" value="1"/>
</dbReference>
<dbReference type="EMBL" id="JQBW01000010">
    <property type="protein sequence ID" value="KRN58621.1"/>
    <property type="molecule type" value="Genomic_DNA"/>
</dbReference>
<reference evidence="6 7" key="1">
    <citation type="journal article" date="2015" name="Genome Announc.">
        <title>Expanding the biotechnology potential of lactobacilli through comparative genomics of 213 strains and associated genera.</title>
        <authorList>
            <person name="Sun Z."/>
            <person name="Harris H.M."/>
            <person name="McCann A."/>
            <person name="Guo C."/>
            <person name="Argimon S."/>
            <person name="Zhang W."/>
            <person name="Yang X."/>
            <person name="Jeffery I.B."/>
            <person name="Cooney J.C."/>
            <person name="Kagawa T.F."/>
            <person name="Liu W."/>
            <person name="Song Y."/>
            <person name="Salvetti E."/>
            <person name="Wrobel A."/>
            <person name="Rasinkangas P."/>
            <person name="Parkhill J."/>
            <person name="Rea M.C."/>
            <person name="O'Sullivan O."/>
            <person name="Ritari J."/>
            <person name="Douillard F.P."/>
            <person name="Paul Ross R."/>
            <person name="Yang R."/>
            <person name="Briner A.E."/>
            <person name="Felis G.E."/>
            <person name="de Vos W.M."/>
            <person name="Barrangou R."/>
            <person name="Klaenhammer T.R."/>
            <person name="Caufield P.W."/>
            <person name="Cui Y."/>
            <person name="Zhang H."/>
            <person name="O'Toole P.W."/>
        </authorList>
    </citation>
    <scope>NUCLEOTIDE SEQUENCE [LARGE SCALE GENOMIC DNA]</scope>
    <source>
        <strain evidence="6 7">DSM 17896</strain>
    </source>
</reference>
<dbReference type="PATRIC" id="fig|396268.3.peg.1085"/>
<evidence type="ECO:0000259" key="5">
    <source>
        <dbReference type="PROSITE" id="PS50932"/>
    </source>
</evidence>
<dbReference type="STRING" id="396268.IV45_GL001073"/>